<evidence type="ECO:0000313" key="2">
    <source>
        <dbReference type="Proteomes" id="UP000004069"/>
    </source>
</evidence>
<dbReference type="AlphaFoldDB" id="D4YU93"/>
<sequence>MFNAILWLVIGVITFNLTDKYVKKNGTLAQYEKINYYQR</sequence>
<gene>
    <name evidence="1" type="ORF">HMPREF0493_1104</name>
</gene>
<comment type="caution">
    <text evidence="1">The sequence shown here is derived from an EMBL/GenBank/DDBJ whole genome shotgun (WGS) entry which is preliminary data.</text>
</comment>
<reference evidence="1 2" key="1">
    <citation type="submission" date="2010-04" db="EMBL/GenBank/DDBJ databases">
        <authorList>
            <person name="Muzny D."/>
            <person name="Qin X."/>
            <person name="Deng J."/>
            <person name="Jiang H."/>
            <person name="Liu Y."/>
            <person name="Qu J."/>
            <person name="Song X.-Z."/>
            <person name="Zhang L."/>
            <person name="Thornton R."/>
            <person name="Coyle M."/>
            <person name="Francisco L."/>
            <person name="Jackson L."/>
            <person name="Javaid M."/>
            <person name="Korchina V."/>
            <person name="Kovar C."/>
            <person name="Mata R."/>
            <person name="Mathew T."/>
            <person name="Ngo R."/>
            <person name="Nguyen L."/>
            <person name="Nguyen N."/>
            <person name="Okwuonu G."/>
            <person name="Ongeri F."/>
            <person name="Pham C."/>
            <person name="Simmons D."/>
            <person name="Wilczek-Boney K."/>
            <person name="Hale W."/>
            <person name="Jakkamsetti A."/>
            <person name="Pham P."/>
            <person name="Ruth R."/>
            <person name="San Lucas F."/>
            <person name="Warren J."/>
            <person name="Zhang J."/>
            <person name="Zhao Z."/>
            <person name="Zhou C."/>
            <person name="Zhu D."/>
            <person name="Lee S."/>
            <person name="Bess C."/>
            <person name="Blankenburg K."/>
            <person name="Forbes L."/>
            <person name="Fu Q."/>
            <person name="Gubbala S."/>
            <person name="Hirani K."/>
            <person name="Jayaseelan J.C."/>
            <person name="Lara F."/>
            <person name="Munidasa M."/>
            <person name="Palculict T."/>
            <person name="Patil S."/>
            <person name="Pu L.-L."/>
            <person name="Saada N."/>
            <person name="Tang L."/>
            <person name="Weissenberger G."/>
            <person name="Zhu Y."/>
            <person name="Hemphill L."/>
            <person name="Shang Y."/>
            <person name="Youmans B."/>
            <person name="Ayvaz T."/>
            <person name="Ross M."/>
            <person name="Santibanez J."/>
            <person name="Aqrawi P."/>
            <person name="Gross S."/>
            <person name="Joshi V."/>
            <person name="Fowler G."/>
            <person name="Nazareth L."/>
            <person name="Reid J."/>
            <person name="Worley K."/>
            <person name="Petrosino J."/>
            <person name="Highlander S."/>
            <person name="Gibbs R."/>
        </authorList>
    </citation>
    <scope>NUCLEOTIDE SEQUENCE [LARGE SCALE GENOMIC DNA]</scope>
    <source>
        <strain evidence="1 2">DSM 11664</strain>
    </source>
</reference>
<accession>D4YU93</accession>
<protein>
    <submittedName>
        <fullName evidence="1">Uncharacterized protein</fullName>
    </submittedName>
</protein>
<dbReference type="EMBL" id="ADNY01000042">
    <property type="protein sequence ID" value="EFG55239.1"/>
    <property type="molecule type" value="Genomic_DNA"/>
</dbReference>
<dbReference type="Proteomes" id="UP000004069">
    <property type="component" value="Unassembled WGS sequence"/>
</dbReference>
<keyword evidence="2" id="KW-1185">Reference proteome</keyword>
<organism evidence="1 2">
    <name type="scientific">Lactobacillus amylolyticus DSM 11664</name>
    <dbReference type="NCBI Taxonomy" id="585524"/>
    <lineage>
        <taxon>Bacteria</taxon>
        <taxon>Bacillati</taxon>
        <taxon>Bacillota</taxon>
        <taxon>Bacilli</taxon>
        <taxon>Lactobacillales</taxon>
        <taxon>Lactobacillaceae</taxon>
        <taxon>Lactobacillus</taxon>
    </lineage>
</organism>
<proteinExistence type="predicted"/>
<evidence type="ECO:0000313" key="1">
    <source>
        <dbReference type="EMBL" id="EFG55239.1"/>
    </source>
</evidence>
<name>D4YU93_9LACO</name>